<dbReference type="Gene3D" id="1.10.287.950">
    <property type="entry name" value="Methyl-accepting chemotaxis protein"/>
    <property type="match status" value="1"/>
</dbReference>
<keyword evidence="1 3" id="KW-0807">Transducer</keyword>
<reference evidence="6 7" key="1">
    <citation type="submission" date="2023-07" db="EMBL/GenBank/DDBJ databases">
        <title>Genomic Encyclopedia of Type Strains, Phase IV (KMG-IV): sequencing the most valuable type-strain genomes for metagenomic binning, comparative biology and taxonomic classification.</title>
        <authorList>
            <person name="Goeker M."/>
        </authorList>
    </citation>
    <scope>NUCLEOTIDE SEQUENCE [LARGE SCALE GENOMIC DNA]</scope>
    <source>
        <strain evidence="6 7">DSM 19092</strain>
    </source>
</reference>
<dbReference type="InterPro" id="IPR004090">
    <property type="entry name" value="Chemotax_Me-accpt_rcpt"/>
</dbReference>
<dbReference type="InterPro" id="IPR012292">
    <property type="entry name" value="Globin/Proto"/>
</dbReference>
<dbReference type="InterPro" id="IPR009050">
    <property type="entry name" value="Globin-like_sf"/>
</dbReference>
<dbReference type="SUPFAM" id="SSF58104">
    <property type="entry name" value="Methyl-accepting chemotaxis protein (MCP) signaling domain"/>
    <property type="match status" value="1"/>
</dbReference>
<accession>A0ABT9VPN7</accession>
<dbReference type="PRINTS" id="PR00260">
    <property type="entry name" value="CHEMTRNSDUCR"/>
</dbReference>
<evidence type="ECO:0000313" key="7">
    <source>
        <dbReference type="Proteomes" id="UP001225646"/>
    </source>
</evidence>
<keyword evidence="7" id="KW-1185">Reference proteome</keyword>
<dbReference type="Pfam" id="PF00015">
    <property type="entry name" value="MCPsignal"/>
    <property type="match status" value="1"/>
</dbReference>
<gene>
    <name evidence="6" type="ORF">J2S06_002032</name>
</gene>
<keyword evidence="4" id="KW-0175">Coiled coil</keyword>
<proteinExistence type="inferred from homology"/>
<name>A0ABT9VPN7_9BACI</name>
<evidence type="ECO:0000256" key="4">
    <source>
        <dbReference type="SAM" id="Coils"/>
    </source>
</evidence>
<dbReference type="InterPro" id="IPR004089">
    <property type="entry name" value="MCPsignal_dom"/>
</dbReference>
<evidence type="ECO:0000259" key="5">
    <source>
        <dbReference type="PROSITE" id="PS50111"/>
    </source>
</evidence>
<dbReference type="CDD" id="cd11386">
    <property type="entry name" value="MCP_signal"/>
    <property type="match status" value="1"/>
</dbReference>
<dbReference type="EMBL" id="JAUSTR010000008">
    <property type="protein sequence ID" value="MDQ0162955.1"/>
    <property type="molecule type" value="Genomic_DNA"/>
</dbReference>
<protein>
    <submittedName>
        <fullName evidence="6">Heme-based aerotactic transducer</fullName>
    </submittedName>
</protein>
<dbReference type="InterPro" id="IPR039379">
    <property type="entry name" value="Protoglobin_sensor_dom"/>
</dbReference>
<sequence length="435" mass="49828">MAFQLFIKKKTSTNHSFFSKEIDESKIILQVNNEKYHKQLKLIGFTKQDLRNTYLLQPFIKEKIDDITTFFYQVIAENEQLMEMINTYSSIERQKKLLTTHILKMFNGALTDDDIQRMYQIAHRHVQIGLDEKWYIAAFQNLLDVILSIVSEHFQSIDEFLAAAKSITKLINFEQQIVLEAYKYEYEKIRKEMEKEKEFFLNHIQETSKQLASLTEESKNFLEEINAQTKELAEIAIGRYELAASAEMEAYNGKKELQHQSELINLINKRTDDIANKMNSLEQTSAKINHVVSIVTSIAEQTNLLALNAAIESARAGEYGKGFAVVASEVRKLAEETKNSVLGVSNLINEIHNQIDSISASITDVTKLTGEGSKKMGEMIQFFDSVLKLIDNNKEQSEKTKTELEIFVKAIDDVTKNVGHISDTSEQLKEMAKNI</sequence>
<feature type="coiled-coil region" evidence="4">
    <location>
        <begin position="179"/>
        <end position="231"/>
    </location>
</feature>
<feature type="domain" description="Methyl-accepting transducer" evidence="5">
    <location>
        <begin position="202"/>
        <end position="422"/>
    </location>
</feature>
<dbReference type="Gene3D" id="1.10.490.10">
    <property type="entry name" value="Globins"/>
    <property type="match status" value="1"/>
</dbReference>
<evidence type="ECO:0000256" key="1">
    <source>
        <dbReference type="ARBA" id="ARBA00023224"/>
    </source>
</evidence>
<comment type="caution">
    <text evidence="6">The sequence shown here is derived from an EMBL/GenBank/DDBJ whole genome shotgun (WGS) entry which is preliminary data.</text>
</comment>
<evidence type="ECO:0000313" key="6">
    <source>
        <dbReference type="EMBL" id="MDQ0162955.1"/>
    </source>
</evidence>
<evidence type="ECO:0000256" key="2">
    <source>
        <dbReference type="ARBA" id="ARBA00029447"/>
    </source>
</evidence>
<dbReference type="InterPro" id="IPR044398">
    <property type="entry name" value="Globin-sensor_dom"/>
</dbReference>
<dbReference type="SUPFAM" id="SSF46458">
    <property type="entry name" value="Globin-like"/>
    <property type="match status" value="1"/>
</dbReference>
<comment type="similarity">
    <text evidence="2">Belongs to the methyl-accepting chemotaxis (MCP) protein family.</text>
</comment>
<organism evidence="6 7">
    <name type="scientific">Aeribacillus alveayuensis</name>
    <dbReference type="NCBI Taxonomy" id="279215"/>
    <lineage>
        <taxon>Bacteria</taxon>
        <taxon>Bacillati</taxon>
        <taxon>Bacillota</taxon>
        <taxon>Bacilli</taxon>
        <taxon>Bacillales</taxon>
        <taxon>Bacillaceae</taxon>
        <taxon>Aeribacillus</taxon>
    </lineage>
</organism>
<evidence type="ECO:0000256" key="3">
    <source>
        <dbReference type="PROSITE-ProRule" id="PRU00284"/>
    </source>
</evidence>
<dbReference type="Pfam" id="PF11563">
    <property type="entry name" value="Protoglobin"/>
    <property type="match status" value="1"/>
</dbReference>
<dbReference type="SMART" id="SM00283">
    <property type="entry name" value="MA"/>
    <property type="match status" value="1"/>
</dbReference>
<dbReference type="Proteomes" id="UP001225646">
    <property type="component" value="Unassembled WGS sequence"/>
</dbReference>
<dbReference type="PANTHER" id="PTHR32089">
    <property type="entry name" value="METHYL-ACCEPTING CHEMOTAXIS PROTEIN MCPB"/>
    <property type="match status" value="1"/>
</dbReference>
<dbReference type="CDD" id="cd01068">
    <property type="entry name" value="globin_sensor"/>
    <property type="match status" value="1"/>
</dbReference>
<dbReference type="PROSITE" id="PS50111">
    <property type="entry name" value="CHEMOTAXIS_TRANSDUC_2"/>
    <property type="match status" value="1"/>
</dbReference>
<dbReference type="PANTHER" id="PTHR32089:SF118">
    <property type="entry name" value="HEME-BASED AEROTACTIC TRANSDUCER HEMAT"/>
    <property type="match status" value="1"/>
</dbReference>